<comment type="caution">
    <text evidence="8">The sequence shown here is derived from an EMBL/GenBank/DDBJ whole genome shotgun (WGS) entry which is preliminary data.</text>
</comment>
<evidence type="ECO:0000259" key="7">
    <source>
        <dbReference type="PROSITE" id="PS50222"/>
    </source>
</evidence>
<sequence>MGTQNLRVHEEAGIAAGWRPKEADHGTQGSVGVVPLGCVLEASNSPRVKASRKLPRDGGKFATSADQVGNAARQRPTGDGPWQRVDAIARKPLAMPPGPLFRDGGRSMLSAAGPSRDSPWRGLAPAASPPPRGAGAPRCPGRCLQVEVRHASPGGSPHGAPSSPSGGAEPPRAAAPGSGPPSAWKRTSVAPELPEGGSPRRALPSVAASAAAWPSRGGPRPRPRVLTAVDQTTPQPPRSPSPARRGSPSSMHVDPWCHYGPQPQDTRLRSKGRGGSKPGRKAEPPAPPGDERLRVEWLGRARRASQRRGQLAARGGRQLLAGGGSPWLPCGSLGRASAKLELLAEGARGPLAEGEEAASGLRAAARGKPAMPPASPPGRRGPSGEALALPPRRARHGASPHRSREAAPVPSPVGAALGGAASGQGLLRPPAVSLPSARAASPRCSRFKAAAAGAVPVLVETVIGYLHSQADGGEPRPALPSPRRPATAPEPARPPARAPPEGGGPSAPERTAVLAAAAARHGEGRGPAPTHAECGGAPSPEAQRGDPLGRGDASAWPLGSSEPMSPSLAAVGRTEACIRTRRSVYRSVLQNRVARIPARVSFGACSSLRTGSPVQGFGQDAQQGAPRQGSPSRGEEAAGEQPSAVDEGAEEPAVERQAGDATGRLRETAWADIFRKLQVDGEVHCDDLETAVYLCGHVLPDRQWILEILGQLTRYSRVGFEEFLEFGQRYMERQRRAYLEAFQEQGRGSRVTSVDVVGVLDSLGLAPLEHVVAELLPEVGVEPGGTLEESQFLELAELLSLREGFTLSEFQEFMDIFTRFDWDCSGQLDLREFGAVLTFLGYSWGPHRAAELVTEVDVDQSGSLNEREFLMCMRLIREHEIRAMQRAASEHPHRPDLVLSSLDLLCPEPDLLLECLADAGAREPQGALGPSALWRMVRAYRLRSGWSASSTQEFRALFDRQDHEGSGEVCPSRLGLLLRQTGRVHPFDQQRRCFERVAPSFDGLSFPLLSFDMFLKVVHLLRQGDLAEYKRRFMELLGQERASCTTREIALELLAELGLDVDGYDPGDLSAQVDLCGFLGTADHLAARERDARVLLRGFSAEQFGSITRFFRARATDGTVSARDLAAILEQVYPDLATGENFRAYIQRAMVEDPDEDPLEFGRIAYERFVQIVEMFGAFQDEERMKKEEAARR</sequence>
<feature type="compositionally biased region" description="Low complexity" evidence="6">
    <location>
        <begin position="151"/>
        <end position="183"/>
    </location>
</feature>
<evidence type="ECO:0000313" key="8">
    <source>
        <dbReference type="EMBL" id="CAK0837341.1"/>
    </source>
</evidence>
<keyword evidence="3" id="KW-0677">Repeat</keyword>
<dbReference type="PROSITE" id="PS50222">
    <property type="entry name" value="EF_HAND_2"/>
    <property type="match status" value="1"/>
</dbReference>
<feature type="compositionally biased region" description="Low complexity" evidence="6">
    <location>
        <begin position="406"/>
        <end position="415"/>
    </location>
</feature>
<reference evidence="8" key="1">
    <citation type="submission" date="2023-10" db="EMBL/GenBank/DDBJ databases">
        <authorList>
            <person name="Chen Y."/>
            <person name="Shah S."/>
            <person name="Dougan E. K."/>
            <person name="Thang M."/>
            <person name="Chan C."/>
        </authorList>
    </citation>
    <scope>NUCLEOTIDE SEQUENCE [LARGE SCALE GENOMIC DNA]</scope>
</reference>
<feature type="non-terminal residue" evidence="8">
    <location>
        <position position="1193"/>
    </location>
</feature>
<keyword evidence="2" id="KW-0479">Metal-binding</keyword>
<feature type="domain" description="EF-hand" evidence="7">
    <location>
        <begin position="808"/>
        <end position="843"/>
    </location>
</feature>
<organism evidence="8 9">
    <name type="scientific">Prorocentrum cordatum</name>
    <dbReference type="NCBI Taxonomy" id="2364126"/>
    <lineage>
        <taxon>Eukaryota</taxon>
        <taxon>Sar</taxon>
        <taxon>Alveolata</taxon>
        <taxon>Dinophyceae</taxon>
        <taxon>Prorocentrales</taxon>
        <taxon>Prorocentraceae</taxon>
        <taxon>Prorocentrum</taxon>
    </lineage>
</organism>
<dbReference type="SMART" id="SM00054">
    <property type="entry name" value="EFh"/>
    <property type="match status" value="3"/>
</dbReference>
<proteinExistence type="predicted"/>
<name>A0ABN9SXY5_9DINO</name>
<dbReference type="InterPro" id="IPR018247">
    <property type="entry name" value="EF_Hand_1_Ca_BS"/>
</dbReference>
<evidence type="ECO:0000256" key="5">
    <source>
        <dbReference type="ARBA" id="ARBA00022990"/>
    </source>
</evidence>
<dbReference type="Gene3D" id="1.10.238.10">
    <property type="entry name" value="EF-hand"/>
    <property type="match status" value="2"/>
</dbReference>
<dbReference type="InterPro" id="IPR011992">
    <property type="entry name" value="EF-hand-dom_pair"/>
</dbReference>
<dbReference type="PROSITE" id="PS00018">
    <property type="entry name" value="EF_HAND_1"/>
    <property type="match status" value="1"/>
</dbReference>
<keyword evidence="5" id="KW-0007">Acetylation</keyword>
<dbReference type="InterPro" id="IPR050230">
    <property type="entry name" value="CALM/Myosin/TropC-like"/>
</dbReference>
<feature type="region of interest" description="Disordered" evidence="6">
    <location>
        <begin position="611"/>
        <end position="661"/>
    </location>
</feature>
<feature type="compositionally biased region" description="Low complexity" evidence="6">
    <location>
        <begin position="133"/>
        <end position="142"/>
    </location>
</feature>
<feature type="compositionally biased region" description="Low complexity" evidence="6">
    <location>
        <begin position="307"/>
        <end position="320"/>
    </location>
</feature>
<feature type="compositionally biased region" description="Low complexity" evidence="6">
    <location>
        <begin position="506"/>
        <end position="519"/>
    </location>
</feature>
<protein>
    <recommendedName>
        <fullName evidence="1">Calmodulin</fullName>
    </recommendedName>
</protein>
<evidence type="ECO:0000256" key="3">
    <source>
        <dbReference type="ARBA" id="ARBA00022737"/>
    </source>
</evidence>
<gene>
    <name evidence="8" type="ORF">PCOR1329_LOCUS33562</name>
</gene>
<dbReference type="EMBL" id="CAUYUJ010014146">
    <property type="protein sequence ID" value="CAK0837341.1"/>
    <property type="molecule type" value="Genomic_DNA"/>
</dbReference>
<dbReference type="SUPFAM" id="SSF47473">
    <property type="entry name" value="EF-hand"/>
    <property type="match status" value="1"/>
</dbReference>
<evidence type="ECO:0000313" key="9">
    <source>
        <dbReference type="Proteomes" id="UP001189429"/>
    </source>
</evidence>
<feature type="compositionally biased region" description="Low complexity" evidence="6">
    <location>
        <begin position="241"/>
        <end position="250"/>
    </location>
</feature>
<feature type="region of interest" description="Disordered" evidence="6">
    <location>
        <begin position="469"/>
        <end position="571"/>
    </location>
</feature>
<feature type="compositionally biased region" description="Low complexity" evidence="6">
    <location>
        <begin position="199"/>
        <end position="218"/>
    </location>
</feature>
<dbReference type="PANTHER" id="PTHR23048">
    <property type="entry name" value="MYOSIN LIGHT CHAIN 1, 3"/>
    <property type="match status" value="1"/>
</dbReference>
<feature type="compositionally biased region" description="Basic residues" evidence="6">
    <location>
        <begin position="392"/>
        <end position="401"/>
    </location>
</feature>
<keyword evidence="4" id="KW-0106">Calcium</keyword>
<feature type="region of interest" description="Disordered" evidence="6">
    <location>
        <begin position="1"/>
        <end position="29"/>
    </location>
</feature>
<feature type="region of interest" description="Disordered" evidence="6">
    <location>
        <begin position="47"/>
        <end position="326"/>
    </location>
</feature>
<evidence type="ECO:0000256" key="4">
    <source>
        <dbReference type="ARBA" id="ARBA00022837"/>
    </source>
</evidence>
<dbReference type="PANTHER" id="PTHR23048:SF0">
    <property type="entry name" value="CALMODULIN LIKE 3"/>
    <property type="match status" value="1"/>
</dbReference>
<evidence type="ECO:0000256" key="6">
    <source>
        <dbReference type="SAM" id="MobiDB-lite"/>
    </source>
</evidence>
<dbReference type="Proteomes" id="UP001189429">
    <property type="component" value="Unassembled WGS sequence"/>
</dbReference>
<evidence type="ECO:0000256" key="1">
    <source>
        <dbReference type="ARBA" id="ARBA00020786"/>
    </source>
</evidence>
<keyword evidence="9" id="KW-1185">Reference proteome</keyword>
<dbReference type="CDD" id="cd00051">
    <property type="entry name" value="EFh"/>
    <property type="match status" value="1"/>
</dbReference>
<feature type="compositionally biased region" description="Basic and acidic residues" evidence="6">
    <location>
        <begin position="289"/>
        <end position="299"/>
    </location>
</feature>
<dbReference type="InterPro" id="IPR002048">
    <property type="entry name" value="EF_hand_dom"/>
</dbReference>
<accession>A0ABN9SXY5</accession>
<evidence type="ECO:0000256" key="2">
    <source>
        <dbReference type="ARBA" id="ARBA00022723"/>
    </source>
</evidence>
<feature type="region of interest" description="Disordered" evidence="6">
    <location>
        <begin position="348"/>
        <end position="444"/>
    </location>
</feature>